<dbReference type="EMBL" id="AENN01000001">
    <property type="protein sequence ID" value="EFR32051.1"/>
    <property type="molecule type" value="Genomic_DNA"/>
</dbReference>
<dbReference type="PANTHER" id="PTHR45663">
    <property type="entry name" value="GEO12009P1"/>
    <property type="match status" value="1"/>
</dbReference>
<evidence type="ECO:0000256" key="1">
    <source>
        <dbReference type="ARBA" id="ARBA00008987"/>
    </source>
</evidence>
<dbReference type="FunFam" id="3.40.30.10:FF:000001">
    <property type="entry name" value="Thioredoxin"/>
    <property type="match status" value="1"/>
</dbReference>
<feature type="active site" description="Nucleophile" evidence="9">
    <location>
        <position position="28"/>
    </location>
</feature>
<evidence type="ECO:0000256" key="2">
    <source>
        <dbReference type="ARBA" id="ARBA00020570"/>
    </source>
</evidence>
<evidence type="ECO:0000313" key="13">
    <source>
        <dbReference type="Proteomes" id="UP000005990"/>
    </source>
</evidence>
<feature type="active site" description="Nucleophile" evidence="9">
    <location>
        <position position="31"/>
    </location>
</feature>
<dbReference type="PROSITE" id="PS51352">
    <property type="entry name" value="THIOREDOXIN_2"/>
    <property type="match status" value="1"/>
</dbReference>
<evidence type="ECO:0000256" key="3">
    <source>
        <dbReference type="ARBA" id="ARBA00022448"/>
    </source>
</evidence>
<evidence type="ECO:0000256" key="8">
    <source>
        <dbReference type="PIRNR" id="PIRNR000077"/>
    </source>
</evidence>
<keyword evidence="6 10" id="KW-0676">Redox-active center</keyword>
<dbReference type="STRING" id="908337.HMPREF9257_1063"/>
<evidence type="ECO:0000259" key="11">
    <source>
        <dbReference type="PROSITE" id="PS51352"/>
    </source>
</evidence>
<proteinExistence type="inferred from homology"/>
<evidence type="ECO:0000256" key="10">
    <source>
        <dbReference type="PIRSR" id="PIRSR000077-4"/>
    </source>
</evidence>
<feature type="disulfide bond" description="Redox-active" evidence="10">
    <location>
        <begin position="28"/>
        <end position="31"/>
    </location>
</feature>
<evidence type="ECO:0000256" key="4">
    <source>
        <dbReference type="ARBA" id="ARBA00022982"/>
    </source>
</evidence>
<dbReference type="Pfam" id="PF00085">
    <property type="entry name" value="Thioredoxin"/>
    <property type="match status" value="1"/>
</dbReference>
<keyword evidence="3" id="KW-0813">Transport</keyword>
<evidence type="ECO:0000256" key="6">
    <source>
        <dbReference type="ARBA" id="ARBA00023284"/>
    </source>
</evidence>
<dbReference type="eggNOG" id="COG3118">
    <property type="taxonomic scope" value="Bacteria"/>
</dbReference>
<comment type="caution">
    <text evidence="12">The sequence shown here is derived from an EMBL/GenBank/DDBJ whole genome shotgun (WGS) entry which is preliminary data.</text>
</comment>
<dbReference type="PRINTS" id="PR00421">
    <property type="entry name" value="THIOREDOXIN"/>
</dbReference>
<evidence type="ECO:0000256" key="9">
    <source>
        <dbReference type="PIRSR" id="PIRSR000077-1"/>
    </source>
</evidence>
<gene>
    <name evidence="12" type="primary">trxA</name>
    <name evidence="12" type="ORF">HMPREF9257_1063</name>
</gene>
<reference evidence="12 13" key="1">
    <citation type="submission" date="2010-10" db="EMBL/GenBank/DDBJ databases">
        <authorList>
            <person name="Durkin A.S."/>
            <person name="Madupu R."/>
            <person name="Torralba M."/>
            <person name="Gillis M."/>
            <person name="Methe B."/>
            <person name="Sutton G."/>
            <person name="Nelson K.E."/>
        </authorList>
    </citation>
    <scope>NUCLEOTIDE SEQUENCE [LARGE SCALE GENOMIC DNA]</scope>
    <source>
        <strain evidence="12 13">ACS-139-V-Col8</strain>
    </source>
</reference>
<dbReference type="RefSeq" id="WP_006417534.1">
    <property type="nucleotide sequence ID" value="NZ_AENN01000001.1"/>
</dbReference>
<dbReference type="Proteomes" id="UP000005990">
    <property type="component" value="Unassembled WGS sequence"/>
</dbReference>
<keyword evidence="4" id="KW-0249">Electron transport</keyword>
<feature type="domain" description="Thioredoxin" evidence="11">
    <location>
        <begin position="1"/>
        <end position="103"/>
    </location>
</feature>
<dbReference type="GO" id="GO:0015035">
    <property type="term" value="F:protein-disulfide reductase activity"/>
    <property type="evidence" value="ECO:0007669"/>
    <property type="project" value="UniProtKB-UniRule"/>
</dbReference>
<dbReference type="SUPFAM" id="SSF52833">
    <property type="entry name" value="Thioredoxin-like"/>
    <property type="match status" value="1"/>
</dbReference>
<evidence type="ECO:0000256" key="5">
    <source>
        <dbReference type="ARBA" id="ARBA00023157"/>
    </source>
</evidence>
<keyword evidence="5 10" id="KW-1015">Disulfide bond</keyword>
<dbReference type="NCBIfam" id="TIGR01068">
    <property type="entry name" value="thioredoxin"/>
    <property type="match status" value="1"/>
</dbReference>
<evidence type="ECO:0000313" key="12">
    <source>
        <dbReference type="EMBL" id="EFR32051.1"/>
    </source>
</evidence>
<sequence length="103" mass="11631">MVESITDTQFVEKTSEGLTLVDFWAPWCGPCRMQSPIVDELADELAGQVEFFKMNVDEEPKTAQEFGIMSIPTLIIKKDGEVVEKLIGLHDKARLNEILGQYK</sequence>
<dbReference type="CDD" id="cd02947">
    <property type="entry name" value="TRX_family"/>
    <property type="match status" value="1"/>
</dbReference>
<dbReference type="Gene3D" id="3.40.30.10">
    <property type="entry name" value="Glutaredoxin"/>
    <property type="match status" value="1"/>
</dbReference>
<organism evidence="12 13">
    <name type="scientific">Eremococcus coleocola ACS-139-V-Col8</name>
    <dbReference type="NCBI Taxonomy" id="908337"/>
    <lineage>
        <taxon>Bacteria</taxon>
        <taxon>Bacillati</taxon>
        <taxon>Bacillota</taxon>
        <taxon>Bacilli</taxon>
        <taxon>Lactobacillales</taxon>
        <taxon>Aerococcaceae</taxon>
        <taxon>Eremococcus</taxon>
    </lineage>
</organism>
<dbReference type="GO" id="GO:0005829">
    <property type="term" value="C:cytosol"/>
    <property type="evidence" value="ECO:0007669"/>
    <property type="project" value="TreeGrafter"/>
</dbReference>
<accession>E4KM77</accession>
<feature type="site" description="Contributes to redox potential value" evidence="9">
    <location>
        <position position="30"/>
    </location>
</feature>
<evidence type="ECO:0000256" key="7">
    <source>
        <dbReference type="NCBIfam" id="TIGR01068"/>
    </source>
</evidence>
<dbReference type="GO" id="GO:0045454">
    <property type="term" value="P:cell redox homeostasis"/>
    <property type="evidence" value="ECO:0007669"/>
    <property type="project" value="TreeGrafter"/>
</dbReference>
<comment type="similarity">
    <text evidence="1 8">Belongs to the thioredoxin family.</text>
</comment>
<dbReference type="InterPro" id="IPR005746">
    <property type="entry name" value="Thioredoxin"/>
</dbReference>
<dbReference type="PANTHER" id="PTHR45663:SF11">
    <property type="entry name" value="GEO12009P1"/>
    <property type="match status" value="1"/>
</dbReference>
<dbReference type="PIRSF" id="PIRSF000077">
    <property type="entry name" value="Thioredoxin"/>
    <property type="match status" value="1"/>
</dbReference>
<feature type="site" description="Contributes to redox potential value" evidence="9">
    <location>
        <position position="29"/>
    </location>
</feature>
<dbReference type="PROSITE" id="PS00194">
    <property type="entry name" value="THIOREDOXIN_1"/>
    <property type="match status" value="1"/>
</dbReference>
<keyword evidence="13" id="KW-1185">Reference proteome</keyword>
<dbReference type="InterPro" id="IPR013766">
    <property type="entry name" value="Thioredoxin_domain"/>
</dbReference>
<dbReference type="InterPro" id="IPR017937">
    <property type="entry name" value="Thioredoxin_CS"/>
</dbReference>
<protein>
    <recommendedName>
        <fullName evidence="2 7">Thioredoxin</fullName>
    </recommendedName>
</protein>
<dbReference type="AlphaFoldDB" id="E4KM77"/>
<dbReference type="InterPro" id="IPR036249">
    <property type="entry name" value="Thioredoxin-like_sf"/>
</dbReference>
<feature type="site" description="Deprotonates C-terminal active site Cys" evidence="9">
    <location>
        <position position="22"/>
    </location>
</feature>
<dbReference type="OrthoDB" id="9790390at2"/>
<name>E4KM77_9LACT</name>